<gene>
    <name evidence="5" type="ORF">SAMN05421730_102431</name>
</gene>
<organism evidence="5 6">
    <name type="scientific">Anaerobium acetethylicum</name>
    <dbReference type="NCBI Taxonomy" id="1619234"/>
    <lineage>
        <taxon>Bacteria</taxon>
        <taxon>Bacillati</taxon>
        <taxon>Bacillota</taxon>
        <taxon>Clostridia</taxon>
        <taxon>Lachnospirales</taxon>
        <taxon>Lachnospiraceae</taxon>
        <taxon>Anaerobium</taxon>
    </lineage>
</organism>
<dbReference type="InterPro" id="IPR009057">
    <property type="entry name" value="Homeodomain-like_sf"/>
</dbReference>
<dbReference type="Proteomes" id="UP000199315">
    <property type="component" value="Unassembled WGS sequence"/>
</dbReference>
<dbReference type="InterPro" id="IPR003313">
    <property type="entry name" value="AraC-bd"/>
</dbReference>
<evidence type="ECO:0000256" key="3">
    <source>
        <dbReference type="ARBA" id="ARBA00023163"/>
    </source>
</evidence>
<evidence type="ECO:0000259" key="4">
    <source>
        <dbReference type="PROSITE" id="PS01124"/>
    </source>
</evidence>
<evidence type="ECO:0000313" key="6">
    <source>
        <dbReference type="Proteomes" id="UP000199315"/>
    </source>
</evidence>
<evidence type="ECO:0000256" key="2">
    <source>
        <dbReference type="ARBA" id="ARBA00023125"/>
    </source>
</evidence>
<dbReference type="InterPro" id="IPR037923">
    <property type="entry name" value="HTH-like"/>
</dbReference>
<dbReference type="InterPro" id="IPR018060">
    <property type="entry name" value="HTH_AraC"/>
</dbReference>
<reference evidence="5 6" key="1">
    <citation type="submission" date="2016-09" db="EMBL/GenBank/DDBJ databases">
        <authorList>
            <person name="Capua I."/>
            <person name="De Benedictis P."/>
            <person name="Joannis T."/>
            <person name="Lombin L.H."/>
            <person name="Cattoli G."/>
        </authorList>
    </citation>
    <scope>NUCLEOTIDE SEQUENCE [LARGE SCALE GENOMIC DNA]</scope>
    <source>
        <strain evidence="5 6">GluBS11</strain>
    </source>
</reference>
<dbReference type="Pfam" id="PF02311">
    <property type="entry name" value="AraC_binding"/>
    <property type="match status" value="1"/>
</dbReference>
<dbReference type="EMBL" id="FMKA01000024">
    <property type="protein sequence ID" value="SCP98690.1"/>
    <property type="molecule type" value="Genomic_DNA"/>
</dbReference>
<dbReference type="SUPFAM" id="SSF46689">
    <property type="entry name" value="Homeodomain-like"/>
    <property type="match status" value="1"/>
</dbReference>
<dbReference type="Pfam" id="PF12833">
    <property type="entry name" value="HTH_18"/>
    <property type="match status" value="1"/>
</dbReference>
<accession>A0A1D3TWQ8</accession>
<dbReference type="PROSITE" id="PS01124">
    <property type="entry name" value="HTH_ARAC_FAMILY_2"/>
    <property type="match status" value="1"/>
</dbReference>
<dbReference type="SUPFAM" id="SSF51215">
    <property type="entry name" value="Regulatory protein AraC"/>
    <property type="match status" value="1"/>
</dbReference>
<dbReference type="InterPro" id="IPR014710">
    <property type="entry name" value="RmlC-like_jellyroll"/>
</dbReference>
<name>A0A1D3TWQ8_9FIRM</name>
<dbReference type="STRING" id="1619234.SAMN05421730_102431"/>
<dbReference type="PANTHER" id="PTHR43280:SF29">
    <property type="entry name" value="ARAC-FAMILY TRANSCRIPTIONAL REGULATOR"/>
    <property type="match status" value="1"/>
</dbReference>
<dbReference type="PANTHER" id="PTHR43280">
    <property type="entry name" value="ARAC-FAMILY TRANSCRIPTIONAL REGULATOR"/>
    <property type="match status" value="1"/>
</dbReference>
<feature type="domain" description="HTH araC/xylS-type" evidence="4">
    <location>
        <begin position="256"/>
        <end position="353"/>
    </location>
</feature>
<dbReference type="SMART" id="SM00342">
    <property type="entry name" value="HTH_ARAC"/>
    <property type="match status" value="1"/>
</dbReference>
<keyword evidence="2" id="KW-0238">DNA-binding</keyword>
<proteinExistence type="predicted"/>
<dbReference type="GO" id="GO:0003700">
    <property type="term" value="F:DNA-binding transcription factor activity"/>
    <property type="evidence" value="ECO:0007669"/>
    <property type="project" value="InterPro"/>
</dbReference>
<sequence length="359" mass="42179">MHNIDELLHLPMTEFEYSLKNYTDSHPEWKDRILTSSELSVFLGEYFATRKEFQNKENEHWSWIDSDIRNCQQEKTFIPQKFDISVGRMLRYMPAHWHTNDYFELYYVFTGSCELHFENEVITMGPGTIVLLSPATRHASPCYSDDCVLFYYMIRTSTFNMVFWNNLTDQNLMSAFFKKALNGEGGKSYLHFETREDGGIQSLLYEIYKEYQSGDIYSPQMMNSIMSMFFIQLLRSYKNEVYLPSDASFHWNPCFGEIFSYIQNHYHTVTLKDLAEQFNYSERQLTRIIYAATNRNFSEVLLDLRMHNAAGYLATTSLSAEKIAELVGYGNASSFYRAFGKFHGCSPSEYRRKAADFQH</sequence>
<keyword evidence="6" id="KW-1185">Reference proteome</keyword>
<evidence type="ECO:0000313" key="5">
    <source>
        <dbReference type="EMBL" id="SCP98690.1"/>
    </source>
</evidence>
<dbReference type="AlphaFoldDB" id="A0A1D3TWQ8"/>
<dbReference type="Gene3D" id="1.10.10.60">
    <property type="entry name" value="Homeodomain-like"/>
    <property type="match status" value="2"/>
</dbReference>
<evidence type="ECO:0000256" key="1">
    <source>
        <dbReference type="ARBA" id="ARBA00023015"/>
    </source>
</evidence>
<dbReference type="GO" id="GO:0043565">
    <property type="term" value="F:sequence-specific DNA binding"/>
    <property type="evidence" value="ECO:0007669"/>
    <property type="project" value="InterPro"/>
</dbReference>
<keyword evidence="3" id="KW-0804">Transcription</keyword>
<dbReference type="Gene3D" id="2.60.120.10">
    <property type="entry name" value="Jelly Rolls"/>
    <property type="match status" value="1"/>
</dbReference>
<dbReference type="OrthoDB" id="2562023at2"/>
<keyword evidence="1" id="KW-0805">Transcription regulation</keyword>
<protein>
    <submittedName>
        <fullName evidence="5">AraC-like ligand binding domain-containing protein</fullName>
    </submittedName>
</protein>